<feature type="region of interest" description="Disordered" evidence="1">
    <location>
        <begin position="52"/>
        <end position="84"/>
    </location>
</feature>
<dbReference type="RefSeq" id="WP_349963403.1">
    <property type="nucleotide sequence ID" value="NZ_CP157965.1"/>
</dbReference>
<sequence length="84" mass="8570">MTIPTGLVVKILGVAAASALVVVLVRANIFIGEQQARQAAAERAAKRVMDYDPSKLSFTDDGPASSKANAGAAKPSANTSGEVK</sequence>
<evidence type="ECO:0000256" key="1">
    <source>
        <dbReference type="SAM" id="MobiDB-lite"/>
    </source>
</evidence>
<reference evidence="2" key="1">
    <citation type="submission" date="2024-06" db="EMBL/GenBank/DDBJ databases">
        <authorList>
            <person name="Li T."/>
            <person name="Gao R."/>
        </authorList>
    </citation>
    <scope>NUCLEOTIDE SEQUENCE</scope>
    <source>
        <strain evidence="2">ZPR3</strain>
        <plasmid evidence="2">unnamed5</plasmid>
    </source>
</reference>
<geneLocation type="plasmid" evidence="2">
    <name>unnamed5</name>
</geneLocation>
<organism evidence="2">
    <name type="scientific">Rhizobium sp. ZPR3</name>
    <dbReference type="NCBI Taxonomy" id="3158967"/>
    <lineage>
        <taxon>Bacteria</taxon>
        <taxon>Pseudomonadati</taxon>
        <taxon>Pseudomonadota</taxon>
        <taxon>Alphaproteobacteria</taxon>
        <taxon>Hyphomicrobiales</taxon>
        <taxon>Rhizobiaceae</taxon>
        <taxon>Rhizobium/Agrobacterium group</taxon>
        <taxon>Rhizobium</taxon>
    </lineage>
</organism>
<dbReference type="EMBL" id="CP157965">
    <property type="protein sequence ID" value="XBT98116.1"/>
    <property type="molecule type" value="Genomic_DNA"/>
</dbReference>
<name>A0AAU7S6S1_9HYPH</name>
<gene>
    <name evidence="2" type="ORF">ABM479_35325</name>
</gene>
<keyword evidence="2" id="KW-0614">Plasmid</keyword>
<dbReference type="AlphaFoldDB" id="A0AAU7S6S1"/>
<proteinExistence type="predicted"/>
<accession>A0AAU7S6S1</accession>
<protein>
    <submittedName>
        <fullName evidence="2">Uncharacterized protein</fullName>
    </submittedName>
</protein>
<evidence type="ECO:0000313" key="2">
    <source>
        <dbReference type="EMBL" id="XBT98116.1"/>
    </source>
</evidence>